<sequence length="510" mass="54356">MQPRKRKTPPQPGSTLPFPLFQMSQALESNHKSNSAARAACEADPELAPGHNCCALCACVPQAGALLPCPSCSRVAYCSKEHMEVDGTTHRRVCGLLACMAASEEIDVSPEDLEELLLEFLASTKAEGLPPNSSWCDVVPQHLAPLLGDGSQETSESEEDDVVKRLPSKRQRSLPPGPSPLREHEAEGCQHKDTEHGGDSEEESFGEQESKVAGSSWNEVPAAWESQLQDATDLAVLSSYLSYPLTLARAIKDCEPLFSAAQQAQEEGRPLVVAVLGASGNAELQHTCVWKALEGAAGPGVPIVLQFVGLSVPSDMHNQQEQLGSAITAAYYLGEYQQLADKVLGRAKPRRPSSKVAMSAAALAAQCAAAAAAANAGRFCTEGQDGGDDRQMLDADMADDEQERQELGVARDGAEGADGGMEDEAGGASAERAQTGAGTSSCALPTALAALPDVIVGYNCGLSCEDYDWQGTYRALRRWAHKFVRQEHGILAESAYKHIQSTYRPRARPM</sequence>
<organism evidence="7 8">
    <name type="scientific">Dunaliella salina</name>
    <name type="common">Green alga</name>
    <name type="synonym">Protococcus salinus</name>
    <dbReference type="NCBI Taxonomy" id="3046"/>
    <lineage>
        <taxon>Eukaryota</taxon>
        <taxon>Viridiplantae</taxon>
        <taxon>Chlorophyta</taxon>
        <taxon>core chlorophytes</taxon>
        <taxon>Chlorophyceae</taxon>
        <taxon>CS clade</taxon>
        <taxon>Chlamydomonadales</taxon>
        <taxon>Dunaliellaceae</taxon>
        <taxon>Dunaliella</taxon>
    </lineage>
</organism>
<evidence type="ECO:0000256" key="3">
    <source>
        <dbReference type="ARBA" id="ARBA00022833"/>
    </source>
</evidence>
<keyword evidence="2 4" id="KW-0863">Zinc-finger</keyword>
<feature type="compositionally biased region" description="Basic and acidic residues" evidence="5">
    <location>
        <begin position="181"/>
        <end position="199"/>
    </location>
</feature>
<evidence type="ECO:0000256" key="5">
    <source>
        <dbReference type="SAM" id="MobiDB-lite"/>
    </source>
</evidence>
<reference evidence="7" key="1">
    <citation type="submission" date="2017-08" db="EMBL/GenBank/DDBJ databases">
        <authorList>
            <person name="Polle J.E."/>
            <person name="Barry K."/>
            <person name="Cushman J."/>
            <person name="Schmutz J."/>
            <person name="Tran D."/>
            <person name="Hathwaick L.T."/>
            <person name="Yim W.C."/>
            <person name="Jenkins J."/>
            <person name="Mckie-Krisberg Z.M."/>
            <person name="Prochnik S."/>
            <person name="Lindquist E."/>
            <person name="Dockter R.B."/>
            <person name="Adam C."/>
            <person name="Molina H."/>
            <person name="Bunkerborg J."/>
            <person name="Jin E."/>
            <person name="Buchheim M."/>
            <person name="Magnuson J."/>
        </authorList>
    </citation>
    <scope>NUCLEOTIDE SEQUENCE</scope>
    <source>
        <strain evidence="7">CCAP 19/18</strain>
    </source>
</reference>
<keyword evidence="8" id="KW-1185">Reference proteome</keyword>
<dbReference type="Pfam" id="PF01753">
    <property type="entry name" value="zf-MYND"/>
    <property type="match status" value="1"/>
</dbReference>
<keyword evidence="1" id="KW-0479">Metal-binding</keyword>
<feature type="domain" description="MYND-type" evidence="6">
    <location>
        <begin position="54"/>
        <end position="94"/>
    </location>
</feature>
<protein>
    <recommendedName>
        <fullName evidence="6">MYND-type domain-containing protein</fullName>
    </recommendedName>
</protein>
<evidence type="ECO:0000256" key="1">
    <source>
        <dbReference type="ARBA" id="ARBA00022723"/>
    </source>
</evidence>
<dbReference type="Proteomes" id="UP000815325">
    <property type="component" value="Unassembled WGS sequence"/>
</dbReference>
<dbReference type="PROSITE" id="PS50865">
    <property type="entry name" value="ZF_MYND_2"/>
    <property type="match status" value="1"/>
</dbReference>
<feature type="region of interest" description="Disordered" evidence="5">
    <location>
        <begin position="400"/>
        <end position="433"/>
    </location>
</feature>
<evidence type="ECO:0000259" key="6">
    <source>
        <dbReference type="PROSITE" id="PS50865"/>
    </source>
</evidence>
<accession>A0ABQ7G062</accession>
<comment type="caution">
    <text evidence="7">The sequence shown here is derived from an EMBL/GenBank/DDBJ whole genome shotgun (WGS) entry which is preliminary data.</text>
</comment>
<proteinExistence type="predicted"/>
<evidence type="ECO:0000313" key="8">
    <source>
        <dbReference type="Proteomes" id="UP000815325"/>
    </source>
</evidence>
<keyword evidence="3" id="KW-0862">Zinc</keyword>
<evidence type="ECO:0000313" key="7">
    <source>
        <dbReference type="EMBL" id="KAF5827993.1"/>
    </source>
</evidence>
<evidence type="ECO:0000256" key="2">
    <source>
        <dbReference type="ARBA" id="ARBA00022771"/>
    </source>
</evidence>
<dbReference type="Gene3D" id="6.10.140.2220">
    <property type="match status" value="1"/>
</dbReference>
<gene>
    <name evidence="7" type="ORF">DUNSADRAFT_18380</name>
</gene>
<dbReference type="EMBL" id="MU070381">
    <property type="protein sequence ID" value="KAF5827993.1"/>
    <property type="molecule type" value="Genomic_DNA"/>
</dbReference>
<dbReference type="InterPro" id="IPR002893">
    <property type="entry name" value="Znf_MYND"/>
</dbReference>
<name>A0ABQ7G062_DUNSA</name>
<dbReference type="PANTHER" id="PTHR28069">
    <property type="entry name" value="GH20023P"/>
    <property type="match status" value="1"/>
</dbReference>
<dbReference type="SUPFAM" id="SSF144232">
    <property type="entry name" value="HIT/MYND zinc finger-like"/>
    <property type="match status" value="1"/>
</dbReference>
<evidence type="ECO:0000256" key="4">
    <source>
        <dbReference type="PROSITE-ProRule" id="PRU00134"/>
    </source>
</evidence>
<feature type="region of interest" description="Disordered" evidence="5">
    <location>
        <begin position="146"/>
        <end position="211"/>
    </location>
</feature>
<dbReference type="PANTHER" id="PTHR28069:SF2">
    <property type="entry name" value="GH20023P"/>
    <property type="match status" value="1"/>
</dbReference>